<accession>A0ABR7YUE8</accession>
<comment type="caution">
    <text evidence="1">The sequence shown here is derived from an EMBL/GenBank/DDBJ whole genome shotgun (WGS) entry which is preliminary data.</text>
</comment>
<evidence type="ECO:0000313" key="1">
    <source>
        <dbReference type="EMBL" id="MBD1434950.1"/>
    </source>
</evidence>
<dbReference type="RefSeq" id="WP_190995802.1">
    <property type="nucleotide sequence ID" value="NZ_JACOIK010000016.1"/>
</dbReference>
<sequence>MDWFYILKHWGCTLILAPILSQLAKEIGLLPIRLSYNTALGNENTLDKIDFNHLDDMWHFFNTSSIRRKCHTTNQRVLYDSFCHLWNIDKNEKERSRTYRCMSMNIGFDNILQHVKLVSDYDLS</sequence>
<proteinExistence type="predicted"/>
<protein>
    <submittedName>
        <fullName evidence="1">Uncharacterized protein</fullName>
    </submittedName>
</protein>
<keyword evidence="2" id="KW-1185">Reference proteome</keyword>
<dbReference type="EMBL" id="JACOIK010000016">
    <property type="protein sequence ID" value="MBD1434950.1"/>
    <property type="molecule type" value="Genomic_DNA"/>
</dbReference>
<gene>
    <name evidence="1" type="ORF">H8B06_19170</name>
</gene>
<name>A0ABR7YUE8_9SPHI</name>
<organism evidence="1 2">
    <name type="scientific">Sphingobacterium micropteri</name>
    <dbReference type="NCBI Taxonomy" id="2763501"/>
    <lineage>
        <taxon>Bacteria</taxon>
        <taxon>Pseudomonadati</taxon>
        <taxon>Bacteroidota</taxon>
        <taxon>Sphingobacteriia</taxon>
        <taxon>Sphingobacteriales</taxon>
        <taxon>Sphingobacteriaceae</taxon>
        <taxon>Sphingobacterium</taxon>
    </lineage>
</organism>
<evidence type="ECO:0000313" key="2">
    <source>
        <dbReference type="Proteomes" id="UP000602759"/>
    </source>
</evidence>
<reference evidence="1 2" key="1">
    <citation type="submission" date="2020-08" db="EMBL/GenBank/DDBJ databases">
        <title>Sphingobacterium sp. DN00404 isolated from aquaculture water.</title>
        <authorList>
            <person name="Zhang M."/>
        </authorList>
    </citation>
    <scope>NUCLEOTIDE SEQUENCE [LARGE SCALE GENOMIC DNA]</scope>
    <source>
        <strain evidence="1 2">DN00404</strain>
    </source>
</reference>
<dbReference type="Proteomes" id="UP000602759">
    <property type="component" value="Unassembled WGS sequence"/>
</dbReference>